<dbReference type="EMBL" id="KL198038">
    <property type="protein sequence ID" value="KDQ14340.1"/>
    <property type="molecule type" value="Genomic_DNA"/>
</dbReference>
<gene>
    <name evidence="7" type="ORF">BOTBODRAFT_110317</name>
</gene>
<dbReference type="AlphaFoldDB" id="A0A067MI30"/>
<dbReference type="GO" id="GO:0008033">
    <property type="term" value="P:tRNA processing"/>
    <property type="evidence" value="ECO:0007669"/>
    <property type="project" value="UniProtKB-KW"/>
</dbReference>
<evidence type="ECO:0000313" key="7">
    <source>
        <dbReference type="EMBL" id="KDQ14340.1"/>
    </source>
</evidence>
<evidence type="ECO:0000256" key="2">
    <source>
        <dbReference type="ARBA" id="ARBA00004496"/>
    </source>
</evidence>
<dbReference type="GO" id="GO:0070525">
    <property type="term" value="P:tRNA threonylcarbamoyladenosine metabolic process"/>
    <property type="evidence" value="ECO:0007669"/>
    <property type="project" value="TreeGrafter"/>
</dbReference>
<dbReference type="FunFam" id="3.30.310.50:FF:000005">
    <property type="entry name" value="L antigen family member 3"/>
    <property type="match status" value="1"/>
</dbReference>
<keyword evidence="4" id="KW-0963">Cytoplasm</keyword>
<dbReference type="Gene3D" id="3.30.310.50">
    <property type="entry name" value="Alpha-D-phosphohexomutase, C-terminal domain"/>
    <property type="match status" value="1"/>
</dbReference>
<keyword evidence="8" id="KW-1185">Reference proteome</keyword>
<evidence type="ECO:0000256" key="3">
    <source>
        <dbReference type="ARBA" id="ARBA00007073"/>
    </source>
</evidence>
<dbReference type="OrthoDB" id="10025739at2759"/>
<dbReference type="GO" id="GO:0005634">
    <property type="term" value="C:nucleus"/>
    <property type="evidence" value="ECO:0007669"/>
    <property type="project" value="UniProtKB-SubCell"/>
</dbReference>
<reference evidence="8" key="1">
    <citation type="journal article" date="2014" name="Proc. Natl. Acad. Sci. U.S.A.">
        <title>Extensive sampling of basidiomycete genomes demonstrates inadequacy of the white-rot/brown-rot paradigm for wood decay fungi.</title>
        <authorList>
            <person name="Riley R."/>
            <person name="Salamov A.A."/>
            <person name="Brown D.W."/>
            <person name="Nagy L.G."/>
            <person name="Floudas D."/>
            <person name="Held B.W."/>
            <person name="Levasseur A."/>
            <person name="Lombard V."/>
            <person name="Morin E."/>
            <person name="Otillar R."/>
            <person name="Lindquist E.A."/>
            <person name="Sun H."/>
            <person name="LaButti K.M."/>
            <person name="Schmutz J."/>
            <person name="Jabbour D."/>
            <person name="Luo H."/>
            <person name="Baker S.E."/>
            <person name="Pisabarro A.G."/>
            <person name="Walton J.D."/>
            <person name="Blanchette R.A."/>
            <person name="Henrissat B."/>
            <person name="Martin F."/>
            <person name="Cullen D."/>
            <person name="Hibbett D.S."/>
            <person name="Grigoriev I.V."/>
        </authorList>
    </citation>
    <scope>NUCLEOTIDE SEQUENCE [LARGE SCALE GENOMIC DNA]</scope>
    <source>
        <strain evidence="8">FD-172 SS1</strain>
    </source>
</reference>
<evidence type="ECO:0000256" key="5">
    <source>
        <dbReference type="ARBA" id="ARBA00022694"/>
    </source>
</evidence>
<accession>A0A067MI30</accession>
<evidence type="ECO:0000313" key="8">
    <source>
        <dbReference type="Proteomes" id="UP000027195"/>
    </source>
</evidence>
<keyword evidence="6" id="KW-0539">Nucleus</keyword>
<dbReference type="GO" id="GO:0000408">
    <property type="term" value="C:EKC/KEOPS complex"/>
    <property type="evidence" value="ECO:0007669"/>
    <property type="project" value="TreeGrafter"/>
</dbReference>
<dbReference type="InterPro" id="IPR015419">
    <property type="entry name" value="CTAG/Pcc1"/>
</dbReference>
<evidence type="ECO:0000256" key="1">
    <source>
        <dbReference type="ARBA" id="ARBA00004123"/>
    </source>
</evidence>
<keyword evidence="5" id="KW-0819">tRNA processing</keyword>
<dbReference type="InParanoid" id="A0A067MI30"/>
<sequence length="100" mass="11203">MAQVVPSSDSQWHTVTIRIPFLTAEHATIAKRVIDVDRELQPHVVKRTLEVEGETLVCTFETFTVRLARLTTNAFLENVDLVIRTIGEFGDEAAAYSTSK</sequence>
<dbReference type="GO" id="GO:0005737">
    <property type="term" value="C:cytoplasm"/>
    <property type="evidence" value="ECO:0007669"/>
    <property type="project" value="UniProtKB-SubCell"/>
</dbReference>
<organism evidence="7 8">
    <name type="scientific">Botryobasidium botryosum (strain FD-172 SS1)</name>
    <dbReference type="NCBI Taxonomy" id="930990"/>
    <lineage>
        <taxon>Eukaryota</taxon>
        <taxon>Fungi</taxon>
        <taxon>Dikarya</taxon>
        <taxon>Basidiomycota</taxon>
        <taxon>Agaricomycotina</taxon>
        <taxon>Agaricomycetes</taxon>
        <taxon>Cantharellales</taxon>
        <taxon>Botryobasidiaceae</taxon>
        <taxon>Botryobasidium</taxon>
    </lineage>
</organism>
<dbReference type="Pfam" id="PF09341">
    <property type="entry name" value="Pcc1"/>
    <property type="match status" value="1"/>
</dbReference>
<evidence type="ECO:0000256" key="6">
    <source>
        <dbReference type="ARBA" id="ARBA00023242"/>
    </source>
</evidence>
<comment type="subcellular location">
    <subcellularLocation>
        <location evidence="2">Cytoplasm</location>
    </subcellularLocation>
    <subcellularLocation>
        <location evidence="1">Nucleus</location>
    </subcellularLocation>
</comment>
<evidence type="ECO:0008006" key="9">
    <source>
        <dbReference type="Google" id="ProtNLM"/>
    </source>
</evidence>
<proteinExistence type="inferred from homology"/>
<protein>
    <recommendedName>
        <fullName evidence="9">Transcription factor Pcc1</fullName>
    </recommendedName>
</protein>
<evidence type="ECO:0000256" key="4">
    <source>
        <dbReference type="ARBA" id="ARBA00022490"/>
    </source>
</evidence>
<dbReference type="FunCoup" id="A0A067MI30">
    <property type="interactions" value="7"/>
</dbReference>
<dbReference type="PANTHER" id="PTHR31283">
    <property type="entry name" value="EKC/KEOPS COMPLEX SUBUNIT PCC1 FAMILY MEMBER"/>
    <property type="match status" value="1"/>
</dbReference>
<dbReference type="PANTHER" id="PTHR31283:SF5">
    <property type="entry name" value="EKC_KEOPS COMPLEX SUBUNIT LAGE3"/>
    <property type="match status" value="1"/>
</dbReference>
<dbReference type="Proteomes" id="UP000027195">
    <property type="component" value="Unassembled WGS sequence"/>
</dbReference>
<name>A0A067MI30_BOTB1</name>
<dbReference type="HOGENOM" id="CLU_113770_4_1_1"/>
<comment type="similarity">
    <text evidence="3">Belongs to the CTAG/PCC1 family.</text>
</comment>